<keyword evidence="1" id="KW-0812">Transmembrane</keyword>
<protein>
    <submittedName>
        <fullName evidence="2">Uncharacterized protein</fullName>
    </submittedName>
</protein>
<feature type="transmembrane region" description="Helical" evidence="1">
    <location>
        <begin position="416"/>
        <end position="442"/>
    </location>
</feature>
<evidence type="ECO:0000313" key="2">
    <source>
        <dbReference type="EMBL" id="ORX65407.1"/>
    </source>
</evidence>
<accession>A0A1Y1VVT4</accession>
<keyword evidence="1" id="KW-0472">Membrane</keyword>
<dbReference type="AlphaFoldDB" id="A0A1Y1VVT4"/>
<dbReference type="Proteomes" id="UP000193498">
    <property type="component" value="Unassembled WGS sequence"/>
</dbReference>
<proteinExistence type="predicted"/>
<gene>
    <name evidence="2" type="ORF">K493DRAFT_309445</name>
</gene>
<feature type="transmembrane region" description="Helical" evidence="1">
    <location>
        <begin position="43"/>
        <end position="62"/>
    </location>
</feature>
<evidence type="ECO:0000313" key="3">
    <source>
        <dbReference type="Proteomes" id="UP000193498"/>
    </source>
</evidence>
<reference evidence="2 3" key="1">
    <citation type="submission" date="2016-07" db="EMBL/GenBank/DDBJ databases">
        <title>Pervasive Adenine N6-methylation of Active Genes in Fungi.</title>
        <authorList>
            <consortium name="DOE Joint Genome Institute"/>
            <person name="Mondo S.J."/>
            <person name="Dannebaum R.O."/>
            <person name="Kuo R.C."/>
            <person name="Labutti K."/>
            <person name="Haridas S."/>
            <person name="Kuo A."/>
            <person name="Salamov A."/>
            <person name="Ahrendt S.R."/>
            <person name="Lipzen A."/>
            <person name="Sullivan W."/>
            <person name="Andreopoulos W.B."/>
            <person name="Clum A."/>
            <person name="Lindquist E."/>
            <person name="Daum C."/>
            <person name="Ramamoorthy G.K."/>
            <person name="Gryganskyi A."/>
            <person name="Culley D."/>
            <person name="Magnuson J.K."/>
            <person name="James T.Y."/>
            <person name="O'Malley M.A."/>
            <person name="Stajich J.E."/>
            <person name="Spatafora J.W."/>
            <person name="Visel A."/>
            <person name="Grigoriev I.V."/>
        </authorList>
    </citation>
    <scope>NUCLEOTIDE SEQUENCE [LARGE SCALE GENOMIC DNA]</scope>
    <source>
        <strain evidence="2 3">CBS 931.73</strain>
    </source>
</reference>
<dbReference type="EMBL" id="MCFE01001141">
    <property type="protein sequence ID" value="ORX65407.1"/>
    <property type="molecule type" value="Genomic_DNA"/>
</dbReference>
<keyword evidence="3" id="KW-1185">Reference proteome</keyword>
<organism evidence="2 3">
    <name type="scientific">Basidiobolus meristosporus CBS 931.73</name>
    <dbReference type="NCBI Taxonomy" id="1314790"/>
    <lineage>
        <taxon>Eukaryota</taxon>
        <taxon>Fungi</taxon>
        <taxon>Fungi incertae sedis</taxon>
        <taxon>Zoopagomycota</taxon>
        <taxon>Entomophthoromycotina</taxon>
        <taxon>Basidiobolomycetes</taxon>
        <taxon>Basidiobolales</taxon>
        <taxon>Basidiobolaceae</taxon>
        <taxon>Basidiobolus</taxon>
    </lineage>
</organism>
<name>A0A1Y1VVT4_9FUNG</name>
<feature type="transmembrane region" description="Helical" evidence="1">
    <location>
        <begin position="112"/>
        <end position="131"/>
    </location>
</feature>
<evidence type="ECO:0000256" key="1">
    <source>
        <dbReference type="SAM" id="Phobius"/>
    </source>
</evidence>
<dbReference type="InParanoid" id="A0A1Y1VVT4"/>
<sequence length="493" mass="55975">MEYHTCSIVTNSGQQELARCLLPIGSIIIDDKWNWISTSIVPIARTILVATTTLAIWHMWWWSRYNSMNSLTHHGSSWAIGTSMTHMPGINSLVTCLRSALKYGVEKVTRTILLLLFLTGLIIPLASVYWASHVFQNVMVKYEYEAHQQTGSSLVEAIKSRTSLVSSFRQVVYGEKPLLTSDVFLDAPIGMDSATILLPQGVPSWWKFNISPKSLECEVYSVGVLQQTSNVQFRVSYGDSASNIVAESLTSRCSRIQPSLHFLINQDFESRNPKAAADIKRTLETNLPQQWCQLNYTCPIETTVSYGNLSINNTKKIQWIETPTTMQHDNFDSLMSQLQEEKMKLWLGTDHWKETAIDMIKEAASIKYNVYSSLGKNQPAHQVLSETFNEFFREAILKNFEEVKIQIVGSTLRLQFSWLSVLLWAIVVLLSVATLTISGFNAKKQPLLREMLESWDIISKTSIITDSKTGPNNSALYRWPTVYEDEKESKLIY</sequence>
<comment type="caution">
    <text evidence="2">The sequence shown here is derived from an EMBL/GenBank/DDBJ whole genome shotgun (WGS) entry which is preliminary data.</text>
</comment>
<keyword evidence="1" id="KW-1133">Transmembrane helix</keyword>